<keyword evidence="3" id="KW-0238">DNA-binding</keyword>
<comment type="function">
    <text evidence="5">May play the central regulatory role in sporulation. It may be an element of the effector pathway responsible for the activation of sporulation genes in response to nutritional stress. Spo0A may act in concert with spo0H (a sigma factor) to control the expression of some genes that are critical to the sporulation process.</text>
</comment>
<dbReference type="SMART" id="SM00448">
    <property type="entry name" value="REC"/>
    <property type="match status" value="1"/>
</dbReference>
<feature type="modified residue" description="4-aspartylphosphate" evidence="6">
    <location>
        <position position="56"/>
    </location>
</feature>
<sequence length="501" mass="59292">MIKVLVAEDEHLERKAIKFYLNKFYADEIILSAEVSNGQEAFFQALEKEVDLVLMDIKMPKITGLEAAEKLKKENPELEIIILTAHSEFEYARKSIQIGVSDYLVKPYLEEDFKKVINKSLTKIKNKSREKLRQQRLINRLQKITPILEKEIILNVVYNTESSLDKFLEHKQLLGIKSNKYMFLTLNSSNLEKIDQQFFAKYKQKLKQFIPGLISHNGLQNIIFLLIDSDLAKKVNSSKFEELVKEMKIEFKEKYHDDLNLIYSDIDDNYHNINEIYNQTRSQIEDDELSINSYPYQTEKKIFARLVDKNITGVLDEFKYIFDYLNKHNKLAGIKDFLKRFLVFLNRRLMEYYDQEKSFLKMKKLETEINLIDNPTGLKIYFENILKDLVEDLRDNESDEKVEVIETVKEYIKENYQEDISLEEVAEYISFSKYYLSKLFKEVEGINYKDYLIKIRMENAKKLLKNGSKIKVVAAKVGYSDRNYFSRAFKKYTGFSPGKFK</sequence>
<dbReference type="InterPro" id="IPR011006">
    <property type="entry name" value="CheY-like_superfamily"/>
</dbReference>
<dbReference type="InterPro" id="IPR020449">
    <property type="entry name" value="Tscrpt_reg_AraC-type_HTH"/>
</dbReference>
<keyword evidence="10" id="KW-1185">Reference proteome</keyword>
<evidence type="ECO:0000256" key="2">
    <source>
        <dbReference type="ARBA" id="ARBA00023015"/>
    </source>
</evidence>
<dbReference type="PROSITE" id="PS00041">
    <property type="entry name" value="HTH_ARAC_FAMILY_1"/>
    <property type="match status" value="1"/>
</dbReference>
<feature type="domain" description="Response regulatory" evidence="8">
    <location>
        <begin position="3"/>
        <end position="121"/>
    </location>
</feature>
<dbReference type="CDD" id="cd17536">
    <property type="entry name" value="REC_YesN-like"/>
    <property type="match status" value="1"/>
</dbReference>
<dbReference type="Pfam" id="PF12833">
    <property type="entry name" value="HTH_18"/>
    <property type="match status" value="1"/>
</dbReference>
<keyword evidence="6" id="KW-0597">Phosphoprotein</keyword>
<dbReference type="STRING" id="29563.SAMN02983006_01686"/>
<reference evidence="9 10" key="1">
    <citation type="submission" date="2016-10" db="EMBL/GenBank/DDBJ databases">
        <authorList>
            <person name="de Groot N.N."/>
        </authorList>
    </citation>
    <scope>NUCLEOTIDE SEQUENCE [LARGE SCALE GENOMIC DNA]</scope>
    <source>
        <strain evidence="9 10">ATCC 51327</strain>
    </source>
</reference>
<dbReference type="GO" id="GO:0000160">
    <property type="term" value="P:phosphorelay signal transduction system"/>
    <property type="evidence" value="ECO:0007669"/>
    <property type="project" value="InterPro"/>
</dbReference>
<evidence type="ECO:0000313" key="10">
    <source>
        <dbReference type="Proteomes" id="UP000199006"/>
    </source>
</evidence>
<keyword evidence="2" id="KW-0805">Transcription regulation</keyword>
<evidence type="ECO:0000259" key="8">
    <source>
        <dbReference type="PROSITE" id="PS50110"/>
    </source>
</evidence>
<protein>
    <recommendedName>
        <fullName evidence="1">Stage 0 sporulation protein A homolog</fullName>
    </recommendedName>
</protein>
<dbReference type="SMART" id="SM00342">
    <property type="entry name" value="HTH_ARAC"/>
    <property type="match status" value="1"/>
</dbReference>
<organism evidence="9 10">
    <name type="scientific">Halanaerobium salsuginis</name>
    <dbReference type="NCBI Taxonomy" id="29563"/>
    <lineage>
        <taxon>Bacteria</taxon>
        <taxon>Bacillati</taxon>
        <taxon>Bacillota</taxon>
        <taxon>Clostridia</taxon>
        <taxon>Halanaerobiales</taxon>
        <taxon>Halanaerobiaceae</taxon>
        <taxon>Halanaerobium</taxon>
    </lineage>
</organism>
<evidence type="ECO:0000313" key="9">
    <source>
        <dbReference type="EMBL" id="SFL64814.1"/>
    </source>
</evidence>
<dbReference type="PROSITE" id="PS01124">
    <property type="entry name" value="HTH_ARAC_FAMILY_2"/>
    <property type="match status" value="1"/>
</dbReference>
<dbReference type="PANTHER" id="PTHR43280:SF28">
    <property type="entry name" value="HTH-TYPE TRANSCRIPTIONAL ACTIVATOR RHAS"/>
    <property type="match status" value="1"/>
</dbReference>
<feature type="domain" description="HTH araC/xylS-type" evidence="7">
    <location>
        <begin position="406"/>
        <end position="501"/>
    </location>
</feature>
<dbReference type="InterPro" id="IPR009057">
    <property type="entry name" value="Homeodomain-like_sf"/>
</dbReference>
<dbReference type="PRINTS" id="PR00032">
    <property type="entry name" value="HTHARAC"/>
</dbReference>
<evidence type="ECO:0000256" key="4">
    <source>
        <dbReference type="ARBA" id="ARBA00023163"/>
    </source>
</evidence>
<keyword evidence="4" id="KW-0804">Transcription</keyword>
<dbReference type="GO" id="GO:0043565">
    <property type="term" value="F:sequence-specific DNA binding"/>
    <property type="evidence" value="ECO:0007669"/>
    <property type="project" value="InterPro"/>
</dbReference>
<dbReference type="AlphaFoldDB" id="A0A1I4JE47"/>
<dbReference type="RefSeq" id="WP_089861781.1">
    <property type="nucleotide sequence ID" value="NZ_FOTI01000022.1"/>
</dbReference>
<dbReference type="GO" id="GO:0003700">
    <property type="term" value="F:DNA-binding transcription factor activity"/>
    <property type="evidence" value="ECO:0007669"/>
    <property type="project" value="InterPro"/>
</dbReference>
<dbReference type="Gene3D" id="3.40.50.2300">
    <property type="match status" value="1"/>
</dbReference>
<dbReference type="InterPro" id="IPR001789">
    <property type="entry name" value="Sig_transdc_resp-reg_receiver"/>
</dbReference>
<evidence type="ECO:0000259" key="7">
    <source>
        <dbReference type="PROSITE" id="PS01124"/>
    </source>
</evidence>
<dbReference type="Gene3D" id="1.10.10.60">
    <property type="entry name" value="Homeodomain-like"/>
    <property type="match status" value="2"/>
</dbReference>
<dbReference type="Proteomes" id="UP000199006">
    <property type="component" value="Unassembled WGS sequence"/>
</dbReference>
<dbReference type="SUPFAM" id="SSF52172">
    <property type="entry name" value="CheY-like"/>
    <property type="match status" value="1"/>
</dbReference>
<dbReference type="InterPro" id="IPR018062">
    <property type="entry name" value="HTH_AraC-typ_CS"/>
</dbReference>
<evidence type="ECO:0000256" key="6">
    <source>
        <dbReference type="PROSITE-ProRule" id="PRU00169"/>
    </source>
</evidence>
<dbReference type="Pfam" id="PF00072">
    <property type="entry name" value="Response_reg"/>
    <property type="match status" value="1"/>
</dbReference>
<name>A0A1I4JE47_9FIRM</name>
<dbReference type="SUPFAM" id="SSF46689">
    <property type="entry name" value="Homeodomain-like"/>
    <property type="match status" value="2"/>
</dbReference>
<dbReference type="EMBL" id="FOTI01000022">
    <property type="protein sequence ID" value="SFL64814.1"/>
    <property type="molecule type" value="Genomic_DNA"/>
</dbReference>
<accession>A0A1I4JE47</accession>
<evidence type="ECO:0000256" key="5">
    <source>
        <dbReference type="ARBA" id="ARBA00024867"/>
    </source>
</evidence>
<dbReference type="PANTHER" id="PTHR43280">
    <property type="entry name" value="ARAC-FAMILY TRANSCRIPTIONAL REGULATOR"/>
    <property type="match status" value="1"/>
</dbReference>
<dbReference type="InterPro" id="IPR018060">
    <property type="entry name" value="HTH_AraC"/>
</dbReference>
<dbReference type="PROSITE" id="PS50110">
    <property type="entry name" value="RESPONSE_REGULATORY"/>
    <property type="match status" value="1"/>
</dbReference>
<proteinExistence type="predicted"/>
<evidence type="ECO:0000256" key="1">
    <source>
        <dbReference type="ARBA" id="ARBA00018672"/>
    </source>
</evidence>
<gene>
    <name evidence="9" type="ORF">SAMN02983006_01686</name>
</gene>
<dbReference type="OrthoDB" id="324626at2"/>
<evidence type="ECO:0000256" key="3">
    <source>
        <dbReference type="ARBA" id="ARBA00023125"/>
    </source>
</evidence>